<gene>
    <name evidence="2" type="ORF">ACFSKW_37855</name>
</gene>
<organism evidence="2 3">
    <name type="scientific">Nonomuraea mangrovi</name>
    <dbReference type="NCBI Taxonomy" id="2316207"/>
    <lineage>
        <taxon>Bacteria</taxon>
        <taxon>Bacillati</taxon>
        <taxon>Actinomycetota</taxon>
        <taxon>Actinomycetes</taxon>
        <taxon>Streptosporangiales</taxon>
        <taxon>Streptosporangiaceae</taxon>
        <taxon>Nonomuraea</taxon>
    </lineage>
</organism>
<dbReference type="GO" id="GO:0032259">
    <property type="term" value="P:methylation"/>
    <property type="evidence" value="ECO:0007669"/>
    <property type="project" value="UniProtKB-KW"/>
</dbReference>
<comment type="caution">
    <text evidence="2">The sequence shown here is derived from an EMBL/GenBank/DDBJ whole genome shotgun (WGS) entry which is preliminary data.</text>
</comment>
<keyword evidence="2" id="KW-0808">Transferase</keyword>
<dbReference type="Proteomes" id="UP001597368">
    <property type="component" value="Unassembled WGS sequence"/>
</dbReference>
<feature type="domain" description="Methyltransferase type 12" evidence="1">
    <location>
        <begin position="38"/>
        <end position="134"/>
    </location>
</feature>
<dbReference type="EMBL" id="JBHUFV010000056">
    <property type="protein sequence ID" value="MFD1937250.1"/>
    <property type="molecule type" value="Genomic_DNA"/>
</dbReference>
<accession>A0ABW4T5M9</accession>
<proteinExistence type="predicted"/>
<reference evidence="3" key="1">
    <citation type="journal article" date="2019" name="Int. J. Syst. Evol. Microbiol.">
        <title>The Global Catalogue of Microorganisms (GCM) 10K type strain sequencing project: providing services to taxonomists for standard genome sequencing and annotation.</title>
        <authorList>
            <consortium name="The Broad Institute Genomics Platform"/>
            <consortium name="The Broad Institute Genome Sequencing Center for Infectious Disease"/>
            <person name="Wu L."/>
            <person name="Ma J."/>
        </authorList>
    </citation>
    <scope>NUCLEOTIDE SEQUENCE [LARGE SCALE GENOMIC DNA]</scope>
    <source>
        <strain evidence="3">ICMP 6774ER</strain>
    </source>
</reference>
<sequence>MTFDQYAAAVPFYDLWHEDGHVPEVREKLPPLVRGDVLEIGAGTGLITELIAAATEGEIFALEPSLGMRSVLLSRLAGRPDLLGRVTVLPYGALDVDLDEPVDMVVMIAVLYAIEDRAKLWETLARQLVPGGRLVFNYTERPMPTPSEPARMAAYQVGRHTYEIWGRTHAVEGERVSASFTYRIRHGDAVISEDVVESVTYRPSAATLRAELTAAGFAPDEAPEGLQAWRLAK</sequence>
<keyword evidence="2" id="KW-0489">Methyltransferase</keyword>
<dbReference type="GO" id="GO:0008168">
    <property type="term" value="F:methyltransferase activity"/>
    <property type="evidence" value="ECO:0007669"/>
    <property type="project" value="UniProtKB-KW"/>
</dbReference>
<name>A0ABW4T5M9_9ACTN</name>
<protein>
    <submittedName>
        <fullName evidence="2">Class I SAM-dependent methyltransferase</fullName>
    </submittedName>
</protein>
<evidence type="ECO:0000313" key="2">
    <source>
        <dbReference type="EMBL" id="MFD1937250.1"/>
    </source>
</evidence>
<dbReference type="RefSeq" id="WP_379578254.1">
    <property type="nucleotide sequence ID" value="NZ_JBHUFV010000056.1"/>
</dbReference>
<dbReference type="SUPFAM" id="SSF53335">
    <property type="entry name" value="S-adenosyl-L-methionine-dependent methyltransferases"/>
    <property type="match status" value="1"/>
</dbReference>
<evidence type="ECO:0000313" key="3">
    <source>
        <dbReference type="Proteomes" id="UP001597368"/>
    </source>
</evidence>
<dbReference type="InterPro" id="IPR013217">
    <property type="entry name" value="Methyltransf_12"/>
</dbReference>
<dbReference type="Gene3D" id="3.40.50.150">
    <property type="entry name" value="Vaccinia Virus protein VP39"/>
    <property type="match status" value="1"/>
</dbReference>
<evidence type="ECO:0000259" key="1">
    <source>
        <dbReference type="Pfam" id="PF08242"/>
    </source>
</evidence>
<dbReference type="Pfam" id="PF08242">
    <property type="entry name" value="Methyltransf_12"/>
    <property type="match status" value="1"/>
</dbReference>
<dbReference type="InterPro" id="IPR029063">
    <property type="entry name" value="SAM-dependent_MTases_sf"/>
</dbReference>
<dbReference type="CDD" id="cd02440">
    <property type="entry name" value="AdoMet_MTases"/>
    <property type="match status" value="1"/>
</dbReference>
<keyword evidence="3" id="KW-1185">Reference proteome</keyword>